<evidence type="ECO:0000256" key="4">
    <source>
        <dbReference type="ARBA" id="ARBA00022701"/>
    </source>
</evidence>
<dbReference type="GO" id="GO:0005524">
    <property type="term" value="F:ATP binding"/>
    <property type="evidence" value="ECO:0007669"/>
    <property type="project" value="UniProtKB-UniRule"/>
</dbReference>
<evidence type="ECO:0000256" key="3">
    <source>
        <dbReference type="ARBA" id="ARBA00022553"/>
    </source>
</evidence>
<dbReference type="Gene3D" id="2.60.40.4330">
    <property type="entry name" value="Kinesin-like protein Kif23, Arf6-interacting domain"/>
    <property type="match status" value="1"/>
</dbReference>
<comment type="similarity">
    <text evidence="10 11">Belongs to the TRAFAC class myosin-kinesin ATPase superfamily. Kinesin family.</text>
</comment>
<dbReference type="Pfam" id="PF00225">
    <property type="entry name" value="Kinesin"/>
    <property type="match status" value="1"/>
</dbReference>
<dbReference type="GO" id="GO:0005876">
    <property type="term" value="C:spindle microtubule"/>
    <property type="evidence" value="ECO:0007669"/>
    <property type="project" value="TreeGrafter"/>
</dbReference>
<feature type="region of interest" description="Disordered" evidence="13">
    <location>
        <begin position="711"/>
        <end position="730"/>
    </location>
</feature>
<comment type="subcellular location">
    <subcellularLocation>
        <location evidence="1">Cytoplasm</location>
        <location evidence="1">Cytoskeleton</location>
        <location evidence="1">Spindle</location>
    </subcellularLocation>
</comment>
<evidence type="ECO:0000256" key="5">
    <source>
        <dbReference type="ARBA" id="ARBA00022741"/>
    </source>
</evidence>
<reference evidence="15" key="1">
    <citation type="journal article" date="2014" name="PLoS ONE">
        <title>Transcriptome-Based Identification of ABC Transporters in the Western Tarnished Plant Bug Lygus hesperus.</title>
        <authorList>
            <person name="Hull J.J."/>
            <person name="Chaney K."/>
            <person name="Geib S.M."/>
            <person name="Fabrick J.A."/>
            <person name="Brent C.S."/>
            <person name="Walsh D."/>
            <person name="Lavine L.C."/>
        </authorList>
    </citation>
    <scope>NUCLEOTIDE SEQUENCE</scope>
</reference>
<dbReference type="PANTHER" id="PTHR47970:SF29">
    <property type="entry name" value="KINESIN FAMILY MEMBER 20B"/>
    <property type="match status" value="1"/>
</dbReference>
<dbReference type="InterPro" id="IPR038105">
    <property type="entry name" value="Kif23_Arf-bd_sf"/>
</dbReference>
<dbReference type="EMBL" id="GBHO01002845">
    <property type="protein sequence ID" value="JAG40759.1"/>
    <property type="molecule type" value="Transcribed_RNA"/>
</dbReference>
<evidence type="ECO:0000256" key="11">
    <source>
        <dbReference type="RuleBase" id="RU000394"/>
    </source>
</evidence>
<dbReference type="InterPro" id="IPR036961">
    <property type="entry name" value="Kinesin_motor_dom_sf"/>
</dbReference>
<sequence>MKRARVNKQKGGPVLKETVQVFCRVRPHPSSQASTNETACLRIAPPCHIHLLPPSSANRNVPTRELQYTFKHVFSEIASQKDVFEEVALPLIKGLLAGKSSLLFTYGVTGSGKTYTMTGTLQDGGIMPRCFDAIFDSISECQAKRNIFKPDKLNGFEILSEGDADFEGELQARIATAKMHKLEKKNSDPDLAQRVRDQSYALPVEPDFCYAVFITYIEIYNNSVYDLLEDIYEDNNTRIRPLNSKIVREDSNHNMFVHGVNEIEVTSTDEAFEAYFYGQKRRRIAQTALNAESSRSHSVFNIRLVQAPANERGNGVDLLKKYIIVSQLSLVDLAGSERTNRTKNTGMRLKEAGNINNSLLTLRLCLELLRENQNGGNKMIPYRDSRLTHLFRNFFDGDGQVSMIICVNPLVEECEETMQVLKFAESSQEIVTTVQTPLRPANVATPGRKRTHEAYDHAARDFLEDKRARGDFRSQSLPDLLENVPDVRILDFANKENFTEFKSKLENVKSQMESVRKWDFTSLRHKIVKFERDTYVAVNQSKTLEQQCQLERDRVSTLENRIQLSEREQMKLKRKLEEAENSVKKLKGDLAAKDVLIKRKNLEQEKAKEEFSNKMVQAQDKLNREVERKLKSQRAAWESEMKHQEGRIRMARQVLSNEAKMDLPAYATPSRSRVPPSKSVESIPSSLKGVSVAGVKSTLFNSTPSVTAVTNAPNHQFSGVGNTPRPTARKGVPVVNRRYRRSRSVDNDVWLEHRPVHEVPTNTVMQPVMSRRKSVTQLTDSKDVTEKANKYCLLTQNQDSDGDLETRLYKGDVIPTAGGGAQVTFNDVEVLKQVSPSGSPTRKTPMQIRQDLEAACAQSTESYRFPHQTRSHTQSRRRQD</sequence>
<dbReference type="InterPro" id="IPR032384">
    <property type="entry name" value="Kif23_Arf-bd"/>
</dbReference>
<keyword evidence="3" id="KW-0597">Phosphoprotein</keyword>
<dbReference type="GO" id="GO:0007018">
    <property type="term" value="P:microtubule-based movement"/>
    <property type="evidence" value="ECO:0007669"/>
    <property type="project" value="InterPro"/>
</dbReference>
<dbReference type="Gene3D" id="3.40.850.10">
    <property type="entry name" value="Kinesin motor domain"/>
    <property type="match status" value="1"/>
</dbReference>
<protein>
    <recommendedName>
        <fullName evidence="11">Kinesin-like protein</fullName>
    </recommendedName>
</protein>
<dbReference type="InterPro" id="IPR027417">
    <property type="entry name" value="P-loop_NTPase"/>
</dbReference>
<keyword evidence="9" id="KW-0206">Cytoskeleton</keyword>
<evidence type="ECO:0000259" key="14">
    <source>
        <dbReference type="PROSITE" id="PS50067"/>
    </source>
</evidence>
<dbReference type="InterPro" id="IPR047149">
    <property type="entry name" value="KIF11-like"/>
</dbReference>
<reference evidence="15" key="2">
    <citation type="submission" date="2014-07" db="EMBL/GenBank/DDBJ databases">
        <authorList>
            <person name="Hull J."/>
        </authorList>
    </citation>
    <scope>NUCLEOTIDE SEQUENCE</scope>
</reference>
<feature type="compositionally biased region" description="Polar residues" evidence="13">
    <location>
        <begin position="711"/>
        <end position="725"/>
    </location>
</feature>
<organism evidence="15">
    <name type="scientific">Lygus hesperus</name>
    <name type="common">Western plant bug</name>
    <dbReference type="NCBI Taxonomy" id="30085"/>
    <lineage>
        <taxon>Eukaryota</taxon>
        <taxon>Metazoa</taxon>
        <taxon>Ecdysozoa</taxon>
        <taxon>Arthropoda</taxon>
        <taxon>Hexapoda</taxon>
        <taxon>Insecta</taxon>
        <taxon>Pterygota</taxon>
        <taxon>Neoptera</taxon>
        <taxon>Paraneoptera</taxon>
        <taxon>Hemiptera</taxon>
        <taxon>Heteroptera</taxon>
        <taxon>Panheteroptera</taxon>
        <taxon>Cimicomorpha</taxon>
        <taxon>Miridae</taxon>
        <taxon>Mirini</taxon>
        <taxon>Lygus</taxon>
    </lineage>
</organism>
<dbReference type="PANTHER" id="PTHR47970">
    <property type="entry name" value="KINESIN-LIKE PROTEIN KIF11"/>
    <property type="match status" value="1"/>
</dbReference>
<keyword evidence="2" id="KW-0963">Cytoplasm</keyword>
<proteinExistence type="inferred from homology"/>
<feature type="binding site" evidence="10">
    <location>
        <begin position="107"/>
        <end position="114"/>
    </location>
    <ligand>
        <name>ATP</name>
        <dbReference type="ChEBI" id="CHEBI:30616"/>
    </ligand>
</feature>
<evidence type="ECO:0000256" key="1">
    <source>
        <dbReference type="ARBA" id="ARBA00004186"/>
    </source>
</evidence>
<keyword evidence="6 10" id="KW-0067">ATP-binding</keyword>
<dbReference type="PROSITE" id="PS50067">
    <property type="entry name" value="KINESIN_MOTOR_2"/>
    <property type="match status" value="1"/>
</dbReference>
<evidence type="ECO:0000256" key="10">
    <source>
        <dbReference type="PROSITE-ProRule" id="PRU00283"/>
    </source>
</evidence>
<dbReference type="PROSITE" id="PS00411">
    <property type="entry name" value="KINESIN_MOTOR_1"/>
    <property type="match status" value="1"/>
</dbReference>
<dbReference type="SMART" id="SM00129">
    <property type="entry name" value="KISc"/>
    <property type="match status" value="1"/>
</dbReference>
<evidence type="ECO:0000256" key="7">
    <source>
        <dbReference type="ARBA" id="ARBA00023054"/>
    </source>
</evidence>
<dbReference type="Pfam" id="PF16540">
    <property type="entry name" value="MKLP1_Arf_bdg"/>
    <property type="match status" value="1"/>
</dbReference>
<feature type="coiled-coil region" evidence="12">
    <location>
        <begin position="541"/>
        <end position="628"/>
    </location>
</feature>
<feature type="compositionally biased region" description="Basic residues" evidence="13">
    <location>
        <begin position="867"/>
        <end position="880"/>
    </location>
</feature>
<dbReference type="GO" id="GO:0090307">
    <property type="term" value="P:mitotic spindle assembly"/>
    <property type="evidence" value="ECO:0007669"/>
    <property type="project" value="TreeGrafter"/>
</dbReference>
<keyword evidence="4 11" id="KW-0493">Microtubule</keyword>
<feature type="domain" description="Kinesin motor" evidence="14">
    <location>
        <begin position="18"/>
        <end position="430"/>
    </location>
</feature>
<dbReference type="GO" id="GO:0008017">
    <property type="term" value="F:microtubule binding"/>
    <property type="evidence" value="ECO:0007669"/>
    <property type="project" value="InterPro"/>
</dbReference>
<evidence type="ECO:0000256" key="9">
    <source>
        <dbReference type="ARBA" id="ARBA00023212"/>
    </source>
</evidence>
<feature type="region of interest" description="Disordered" evidence="13">
    <location>
        <begin position="856"/>
        <end position="880"/>
    </location>
</feature>
<evidence type="ECO:0000256" key="2">
    <source>
        <dbReference type="ARBA" id="ARBA00022490"/>
    </source>
</evidence>
<keyword evidence="5 10" id="KW-0547">Nucleotide-binding</keyword>
<evidence type="ECO:0000256" key="13">
    <source>
        <dbReference type="SAM" id="MobiDB-lite"/>
    </source>
</evidence>
<dbReference type="GO" id="GO:0072686">
    <property type="term" value="C:mitotic spindle"/>
    <property type="evidence" value="ECO:0007669"/>
    <property type="project" value="TreeGrafter"/>
</dbReference>
<evidence type="ECO:0000313" key="15">
    <source>
        <dbReference type="EMBL" id="JAG35487.1"/>
    </source>
</evidence>
<evidence type="ECO:0000256" key="12">
    <source>
        <dbReference type="SAM" id="Coils"/>
    </source>
</evidence>
<dbReference type="InterPro" id="IPR019821">
    <property type="entry name" value="Kinesin_motor_CS"/>
</dbReference>
<dbReference type="SUPFAM" id="SSF52540">
    <property type="entry name" value="P-loop containing nucleoside triphosphate hydrolases"/>
    <property type="match status" value="1"/>
</dbReference>
<dbReference type="GO" id="GO:0051231">
    <property type="term" value="P:spindle elongation"/>
    <property type="evidence" value="ECO:0007669"/>
    <property type="project" value="TreeGrafter"/>
</dbReference>
<accession>A0A0A9YR00</accession>
<evidence type="ECO:0000256" key="8">
    <source>
        <dbReference type="ARBA" id="ARBA00023175"/>
    </source>
</evidence>
<name>A0A0A9YR00_LYGHE</name>
<keyword evidence="7 12" id="KW-0175">Coiled coil</keyword>
<dbReference type="InterPro" id="IPR001752">
    <property type="entry name" value="Kinesin_motor_dom"/>
</dbReference>
<dbReference type="AlphaFoldDB" id="A0A0A9YR00"/>
<dbReference type="PRINTS" id="PR00380">
    <property type="entry name" value="KINESINHEAVY"/>
</dbReference>
<evidence type="ECO:0000256" key="6">
    <source>
        <dbReference type="ARBA" id="ARBA00022840"/>
    </source>
</evidence>
<gene>
    <name evidence="15" type="primary">KIF23_9</name>
    <name evidence="16" type="synonym">KIF23_6</name>
    <name evidence="16" type="ORF">CM83_77198</name>
    <name evidence="15" type="ORF">CM83_77199</name>
</gene>
<evidence type="ECO:0000313" key="16">
    <source>
        <dbReference type="EMBL" id="JAG40759.1"/>
    </source>
</evidence>
<keyword evidence="8 10" id="KW-0505">Motor protein</keyword>
<dbReference type="FunFam" id="2.60.40.4330:FF:000002">
    <property type="entry name" value="Kinesin-like protein"/>
    <property type="match status" value="1"/>
</dbReference>
<dbReference type="EMBL" id="GBHO01008117">
    <property type="protein sequence ID" value="JAG35487.1"/>
    <property type="molecule type" value="Transcribed_RNA"/>
</dbReference>
<dbReference type="GO" id="GO:0008574">
    <property type="term" value="F:plus-end-directed microtubule motor activity"/>
    <property type="evidence" value="ECO:0007669"/>
    <property type="project" value="TreeGrafter"/>
</dbReference>
<dbReference type="GO" id="GO:0005634">
    <property type="term" value="C:nucleus"/>
    <property type="evidence" value="ECO:0007669"/>
    <property type="project" value="TreeGrafter"/>
</dbReference>